<organism evidence="2 3">
    <name type="scientific">Xylanibacter ruminicola</name>
    <name type="common">Prevotella ruminicola</name>
    <dbReference type="NCBI Taxonomy" id="839"/>
    <lineage>
        <taxon>Bacteria</taxon>
        <taxon>Pseudomonadati</taxon>
        <taxon>Bacteroidota</taxon>
        <taxon>Bacteroidia</taxon>
        <taxon>Bacteroidales</taxon>
        <taxon>Prevotellaceae</taxon>
        <taxon>Xylanibacter</taxon>
    </lineage>
</organism>
<dbReference type="AlphaFoldDB" id="A0A1H5WHN0"/>
<proteinExistence type="predicted"/>
<evidence type="ECO:0008006" key="4">
    <source>
        <dbReference type="Google" id="ProtNLM"/>
    </source>
</evidence>
<dbReference type="RefSeq" id="WP_036911101.1">
    <property type="nucleotide sequence ID" value="NZ_FNUV01000006.1"/>
</dbReference>
<keyword evidence="1" id="KW-0812">Transmembrane</keyword>
<dbReference type="GeneID" id="32573878"/>
<keyword evidence="1" id="KW-1133">Transmembrane helix</keyword>
<sequence length="222" mass="25975">MKRRNQALWHGAWVLLFSIQYLLFISCGNKNLSSEVLQHKLDSIKTIEIRERLEAQGINLQSSDNPIKMFFDSLDIQPLPISYTEDFVRFLPAFKPVPQEIVTYLNLEGNHPKAIAVSESLGARMMLLAADETSEEERYSIYLYSLDDEYMPVDKLCLYAVEDEEDEFSINPEEFIQYFSITSDYEIHLLDYSKQAHQTRTEEVYYVDPSRHFVLQNSESYD</sequence>
<evidence type="ECO:0000313" key="3">
    <source>
        <dbReference type="Proteomes" id="UP000236735"/>
    </source>
</evidence>
<name>A0A1H5WHN0_XYLRU</name>
<protein>
    <recommendedName>
        <fullName evidence="4">Lipoprotein</fullName>
    </recommendedName>
</protein>
<evidence type="ECO:0000313" key="2">
    <source>
        <dbReference type="EMBL" id="SEF98347.1"/>
    </source>
</evidence>
<reference evidence="2 3" key="1">
    <citation type="submission" date="2016-10" db="EMBL/GenBank/DDBJ databases">
        <authorList>
            <person name="de Groot N.N."/>
        </authorList>
    </citation>
    <scope>NUCLEOTIDE SEQUENCE [LARGE SCALE GENOMIC DNA]</scope>
    <source>
        <strain evidence="2 3">AR32</strain>
    </source>
</reference>
<dbReference type="Proteomes" id="UP000236735">
    <property type="component" value="Unassembled WGS sequence"/>
</dbReference>
<feature type="transmembrane region" description="Helical" evidence="1">
    <location>
        <begin position="7"/>
        <end position="25"/>
    </location>
</feature>
<accession>A0A1H5WHN0</accession>
<gene>
    <name evidence="2" type="ORF">SAMN05216354_2324</name>
</gene>
<keyword evidence="1" id="KW-0472">Membrane</keyword>
<dbReference type="PROSITE" id="PS51257">
    <property type="entry name" value="PROKAR_LIPOPROTEIN"/>
    <property type="match status" value="1"/>
</dbReference>
<dbReference type="EMBL" id="FNUV01000006">
    <property type="protein sequence ID" value="SEF98347.1"/>
    <property type="molecule type" value="Genomic_DNA"/>
</dbReference>
<evidence type="ECO:0000256" key="1">
    <source>
        <dbReference type="SAM" id="Phobius"/>
    </source>
</evidence>